<dbReference type="PRINTS" id="PR00032">
    <property type="entry name" value="HTHARAC"/>
</dbReference>
<dbReference type="SUPFAM" id="SSF52172">
    <property type="entry name" value="CheY-like"/>
    <property type="match status" value="1"/>
</dbReference>
<sequence length="484" mass="56874">MSYNVLLVDDEYMILAGLQKIINWQNLGFNVVATAENAMQGLSILETQPIDLVVTDVTMPEMNGLEFIEAAQKEHLFEFMILSGYQEFDYLKSGMRLGAVNYLMKPVNKAELITSLETVKKRLDHRRQQKNQQEVYQEILFSQWLNDELDEPSEEELLEKLGKRQRRVLLAQVPRQAETTISQWLTKRKEPFYYQRNYGELVLFVLLLQEEAVERFSYFVEQSLMCENWLISIGDESCDPETIPQSFQHAKDNLQLHQFYGDRNQRIFYAEQAGIKQSIDFVSFSRVLKSGQLAVAQQMISDFFEQFQQAVMSPEDIRHFSFLLFMDIHRELIRLEDDEYLTGIQKINQAKSVQELHQLLLSLLENQHNQKYSQNVEKVLQILHEKYKEPLTLKEVAEHLHLNVMYLGQLFKKETKKSFSAYLNHLRMEQAKWLLIHSNQNINEISNEIGYNNTTYFSKLFKKIVGQSPSEYRENQGQTEGSFI</sequence>
<evidence type="ECO:0000313" key="8">
    <source>
        <dbReference type="EMBL" id="OTP24785.1"/>
    </source>
</evidence>
<dbReference type="PROSITE" id="PS50110">
    <property type="entry name" value="RESPONSE_REGULATORY"/>
    <property type="match status" value="1"/>
</dbReference>
<dbReference type="Gene3D" id="3.40.50.2300">
    <property type="match status" value="1"/>
</dbReference>
<dbReference type="EMBL" id="NGMS01000005">
    <property type="protein sequence ID" value="OTP24785.1"/>
    <property type="molecule type" value="Genomic_DNA"/>
</dbReference>
<dbReference type="CDD" id="cd17536">
    <property type="entry name" value="REC_YesN-like"/>
    <property type="match status" value="1"/>
</dbReference>
<dbReference type="InterPro" id="IPR011006">
    <property type="entry name" value="CheY-like_superfamily"/>
</dbReference>
<comment type="caution">
    <text evidence="8">The sequence shown here is derived from an EMBL/GenBank/DDBJ whole genome shotgun (WGS) entry which is preliminary data.</text>
</comment>
<evidence type="ECO:0000256" key="1">
    <source>
        <dbReference type="ARBA" id="ARBA00023015"/>
    </source>
</evidence>
<dbReference type="PANTHER" id="PTHR43280">
    <property type="entry name" value="ARAC-FAMILY TRANSCRIPTIONAL REGULATOR"/>
    <property type="match status" value="1"/>
</dbReference>
<feature type="modified residue" description="4-aspartylphosphate" evidence="4">
    <location>
        <position position="56"/>
    </location>
</feature>
<dbReference type="Proteomes" id="UP000195024">
    <property type="component" value="Unassembled WGS sequence"/>
</dbReference>
<dbReference type="SUPFAM" id="SSF46689">
    <property type="entry name" value="Homeodomain-like"/>
    <property type="match status" value="2"/>
</dbReference>
<dbReference type="PANTHER" id="PTHR43280:SF2">
    <property type="entry name" value="HTH-TYPE TRANSCRIPTIONAL REGULATOR EXSA"/>
    <property type="match status" value="1"/>
</dbReference>
<dbReference type="Proteomes" id="UP000321175">
    <property type="component" value="Unassembled WGS sequence"/>
</dbReference>
<keyword evidence="3" id="KW-0804">Transcription</keyword>
<dbReference type="PROSITE" id="PS00041">
    <property type="entry name" value="HTH_ARAC_FAMILY_1"/>
    <property type="match status" value="1"/>
</dbReference>
<keyword evidence="4" id="KW-0597">Phosphoprotein</keyword>
<dbReference type="GO" id="GO:0043565">
    <property type="term" value="F:sequence-specific DNA binding"/>
    <property type="evidence" value="ECO:0007669"/>
    <property type="project" value="InterPro"/>
</dbReference>
<dbReference type="GO" id="GO:0003700">
    <property type="term" value="F:DNA-binding transcription factor activity"/>
    <property type="evidence" value="ECO:0007669"/>
    <property type="project" value="InterPro"/>
</dbReference>
<dbReference type="InterPro" id="IPR009057">
    <property type="entry name" value="Homeodomain-like_sf"/>
</dbReference>
<keyword evidence="1" id="KW-0805">Transcription regulation</keyword>
<evidence type="ECO:0000313" key="10">
    <source>
        <dbReference type="Proteomes" id="UP000321175"/>
    </source>
</evidence>
<proteinExistence type="predicted"/>
<dbReference type="SMART" id="SM00342">
    <property type="entry name" value="HTH_ARAC"/>
    <property type="match status" value="1"/>
</dbReference>
<dbReference type="InterPro" id="IPR001789">
    <property type="entry name" value="Sig_transdc_resp-reg_receiver"/>
</dbReference>
<dbReference type="InterPro" id="IPR020449">
    <property type="entry name" value="Tscrpt_reg_AraC-type_HTH"/>
</dbReference>
<evidence type="ECO:0000256" key="2">
    <source>
        <dbReference type="ARBA" id="ARBA00023125"/>
    </source>
</evidence>
<evidence type="ECO:0000256" key="4">
    <source>
        <dbReference type="PROSITE-ProRule" id="PRU00169"/>
    </source>
</evidence>
<accession>A0A1I4PQ23</accession>
<dbReference type="RefSeq" id="WP_071867540.1">
    <property type="nucleotide sequence ID" value="NZ_BJWA01000018.1"/>
</dbReference>
<evidence type="ECO:0000313" key="7">
    <source>
        <dbReference type="EMBL" id="GEL81137.1"/>
    </source>
</evidence>
<evidence type="ECO:0000259" key="5">
    <source>
        <dbReference type="PROSITE" id="PS01124"/>
    </source>
</evidence>
<dbReference type="GO" id="GO:0000160">
    <property type="term" value="P:phosphorelay signal transduction system"/>
    <property type="evidence" value="ECO:0007669"/>
    <property type="project" value="InterPro"/>
</dbReference>
<dbReference type="PROSITE" id="PS01124">
    <property type="entry name" value="HTH_ARAC_FAMILY_2"/>
    <property type="match status" value="1"/>
</dbReference>
<evidence type="ECO:0000313" key="9">
    <source>
        <dbReference type="Proteomes" id="UP000195024"/>
    </source>
</evidence>
<dbReference type="Pfam" id="PF12833">
    <property type="entry name" value="HTH_18"/>
    <property type="match status" value="1"/>
</dbReference>
<dbReference type="AlphaFoldDB" id="A0A1I4PQ23"/>
<evidence type="ECO:0000259" key="6">
    <source>
        <dbReference type="PROSITE" id="PS50110"/>
    </source>
</evidence>
<dbReference type="Pfam" id="PF00072">
    <property type="entry name" value="Response_reg"/>
    <property type="match status" value="1"/>
</dbReference>
<reference evidence="8 9" key="1">
    <citation type="submission" date="2017-05" db="EMBL/GenBank/DDBJ databases">
        <title>The Genome Sequence of Enterococcus mundtii 6B1_DIV0119.</title>
        <authorList>
            <consortium name="The Broad Institute Genomics Platform"/>
            <consortium name="The Broad Institute Genomic Center for Infectious Diseases"/>
            <person name="Earl A."/>
            <person name="Manson A."/>
            <person name="Schwartman J."/>
            <person name="Gilmore M."/>
            <person name="Abouelleil A."/>
            <person name="Cao P."/>
            <person name="Chapman S."/>
            <person name="Cusick C."/>
            <person name="Shea T."/>
            <person name="Young S."/>
            <person name="Neafsey D."/>
            <person name="Nusbaum C."/>
            <person name="Birren B."/>
        </authorList>
    </citation>
    <scope>NUCLEOTIDE SEQUENCE [LARGE SCALE GENOMIC DNA]</scope>
    <source>
        <strain evidence="8 9">6B1_DIV0119</strain>
    </source>
</reference>
<name>A0A1I4PQ23_ENTMU</name>
<keyword evidence="10" id="KW-1185">Reference proteome</keyword>
<reference evidence="7 10" key="2">
    <citation type="submission" date="2019-07" db="EMBL/GenBank/DDBJ databases">
        <title>Whole genome shotgun sequence of Enterococcus mundtii NBRC 100490.</title>
        <authorList>
            <person name="Hosoyama A."/>
            <person name="Uohara A."/>
            <person name="Ohji S."/>
            <person name="Ichikawa N."/>
        </authorList>
    </citation>
    <scope>NUCLEOTIDE SEQUENCE [LARGE SCALE GENOMIC DNA]</scope>
    <source>
        <strain evidence="7 10">NBRC 100490</strain>
    </source>
</reference>
<keyword evidence="2 7" id="KW-0238">DNA-binding</keyword>
<organism evidence="8 9">
    <name type="scientific">Enterococcus mundtii</name>
    <dbReference type="NCBI Taxonomy" id="53346"/>
    <lineage>
        <taxon>Bacteria</taxon>
        <taxon>Bacillati</taxon>
        <taxon>Bacillota</taxon>
        <taxon>Bacilli</taxon>
        <taxon>Lactobacillales</taxon>
        <taxon>Enterococcaceae</taxon>
        <taxon>Enterococcus</taxon>
    </lineage>
</organism>
<dbReference type="SMART" id="SM00448">
    <property type="entry name" value="REC"/>
    <property type="match status" value="1"/>
</dbReference>
<dbReference type="InterPro" id="IPR018062">
    <property type="entry name" value="HTH_AraC-typ_CS"/>
</dbReference>
<dbReference type="Gene3D" id="1.10.10.60">
    <property type="entry name" value="Homeodomain-like"/>
    <property type="match status" value="2"/>
</dbReference>
<dbReference type="InterPro" id="IPR018060">
    <property type="entry name" value="HTH_AraC"/>
</dbReference>
<feature type="domain" description="HTH araC/xylS-type" evidence="5">
    <location>
        <begin position="377"/>
        <end position="475"/>
    </location>
</feature>
<protein>
    <submittedName>
        <fullName evidence="7">DNA-binding response regulator</fullName>
    </submittedName>
</protein>
<feature type="domain" description="Response regulatory" evidence="6">
    <location>
        <begin position="4"/>
        <end position="120"/>
    </location>
</feature>
<gene>
    <name evidence="8" type="ORF">A5802_003099</name>
    <name evidence="7" type="ORF">EMU01_22810</name>
</gene>
<evidence type="ECO:0000256" key="3">
    <source>
        <dbReference type="ARBA" id="ARBA00023163"/>
    </source>
</evidence>
<dbReference type="EMBL" id="BJWA01000018">
    <property type="protein sequence ID" value="GEL81137.1"/>
    <property type="molecule type" value="Genomic_DNA"/>
</dbReference>
<dbReference type="GeneID" id="61000542"/>